<comment type="subunit">
    <text evidence="6">The complex is composed of six subunits: RnfA, RnfB, RnfC, RnfD, RnfE and RnfG.</text>
</comment>
<comment type="similarity">
    <text evidence="6">Belongs to the RnfG family.</text>
</comment>
<evidence type="ECO:0000256" key="6">
    <source>
        <dbReference type="HAMAP-Rule" id="MF_00479"/>
    </source>
</evidence>
<feature type="modified residue" description="FMN phosphoryl threonine" evidence="6">
    <location>
        <position position="179"/>
    </location>
</feature>
<keyword evidence="5 6" id="KW-0249">Electron transport</keyword>
<evidence type="ECO:0000256" key="4">
    <source>
        <dbReference type="ARBA" id="ARBA00022643"/>
    </source>
</evidence>
<organism evidence="8 9">
    <name type="scientific">Thiohalospira halophila DSM 15071</name>
    <dbReference type="NCBI Taxonomy" id="1123397"/>
    <lineage>
        <taxon>Bacteria</taxon>
        <taxon>Pseudomonadati</taxon>
        <taxon>Pseudomonadota</taxon>
        <taxon>Gammaproteobacteria</taxon>
        <taxon>Thiohalospirales</taxon>
        <taxon>Thiohalospiraceae</taxon>
        <taxon>Thiohalospira</taxon>
    </lineage>
</organism>
<feature type="domain" description="FMN-binding" evidence="7">
    <location>
        <begin position="104"/>
        <end position="196"/>
    </location>
</feature>
<keyword evidence="4 6" id="KW-0288">FMN</keyword>
<keyword evidence="6" id="KW-0997">Cell inner membrane</keyword>
<comment type="cofactor">
    <cofactor evidence="6">
        <name>FMN</name>
        <dbReference type="ChEBI" id="CHEBI:58210"/>
    </cofactor>
</comment>
<reference evidence="8 9" key="1">
    <citation type="submission" date="2016-10" db="EMBL/GenBank/DDBJ databases">
        <authorList>
            <person name="de Groot N.N."/>
        </authorList>
    </citation>
    <scope>NUCLEOTIDE SEQUENCE [LARGE SCALE GENOMIC DNA]</scope>
    <source>
        <strain evidence="8 9">HL3</strain>
    </source>
</reference>
<dbReference type="GO" id="GO:0022900">
    <property type="term" value="P:electron transport chain"/>
    <property type="evidence" value="ECO:0007669"/>
    <property type="project" value="UniProtKB-UniRule"/>
</dbReference>
<dbReference type="HAMAP" id="MF_00479">
    <property type="entry name" value="RsxG_RnfG"/>
    <property type="match status" value="1"/>
</dbReference>
<dbReference type="GO" id="GO:0010181">
    <property type="term" value="F:FMN binding"/>
    <property type="evidence" value="ECO:0007669"/>
    <property type="project" value="InterPro"/>
</dbReference>
<dbReference type="RefSeq" id="WP_093427705.1">
    <property type="nucleotide sequence ID" value="NZ_FOMJ01000002.1"/>
</dbReference>
<evidence type="ECO:0000256" key="2">
    <source>
        <dbReference type="ARBA" id="ARBA00022553"/>
    </source>
</evidence>
<evidence type="ECO:0000256" key="3">
    <source>
        <dbReference type="ARBA" id="ARBA00022630"/>
    </source>
</evidence>
<evidence type="ECO:0000313" key="9">
    <source>
        <dbReference type="Proteomes" id="UP000198611"/>
    </source>
</evidence>
<dbReference type="InterPro" id="IPR007329">
    <property type="entry name" value="FMN-bd"/>
</dbReference>
<name>A0A1I1Q8X6_9GAMM</name>
<dbReference type="AlphaFoldDB" id="A0A1I1Q8X6"/>
<keyword evidence="6" id="KW-1278">Translocase</keyword>
<dbReference type="OrthoDB" id="9784165at2"/>
<keyword evidence="6" id="KW-0472">Membrane</keyword>
<dbReference type="GO" id="GO:0009055">
    <property type="term" value="F:electron transfer activity"/>
    <property type="evidence" value="ECO:0007669"/>
    <property type="project" value="InterPro"/>
</dbReference>
<comment type="subcellular location">
    <subcellularLocation>
        <location evidence="6">Cell inner membrane</location>
        <topology evidence="6">Single-pass membrane protein</topology>
    </subcellularLocation>
</comment>
<protein>
    <recommendedName>
        <fullName evidence="6">Ion-translocating oxidoreductase complex subunit G</fullName>
        <ecNumber evidence="6">7.-.-.-</ecNumber>
    </recommendedName>
    <alternativeName>
        <fullName evidence="6">Rnf electron transport complex subunit G</fullName>
    </alternativeName>
</protein>
<evidence type="ECO:0000256" key="5">
    <source>
        <dbReference type="ARBA" id="ARBA00022982"/>
    </source>
</evidence>
<keyword evidence="6" id="KW-1133">Transmembrane helix</keyword>
<dbReference type="Proteomes" id="UP000198611">
    <property type="component" value="Unassembled WGS sequence"/>
</dbReference>
<dbReference type="GO" id="GO:0005886">
    <property type="term" value="C:plasma membrane"/>
    <property type="evidence" value="ECO:0007669"/>
    <property type="project" value="UniProtKB-SubCell"/>
</dbReference>
<sequence length="213" mass="23056">MTANLRHIALAGGILALFALIGTGLVALTHEATDERIAANQRAATLETLHELIPESRYDNDPVRDAITVTAPQALGSKHPLTVYRARRNGEPVAAVLTVVAPDGYGGPIRLLVAIDHDGTLAGVRVVNHSETPGLGDAIEIERSDWIEDFAGRSLGNPPREDWRVEKDGGVFDQFTGATITPRAVVAAVRRALIYFEEHRRELFARGESAEEP</sequence>
<dbReference type="PIRSF" id="PIRSF006091">
    <property type="entry name" value="E_trnsport_RnfG"/>
    <property type="match status" value="1"/>
</dbReference>
<comment type="function">
    <text evidence="6">Part of a membrane-bound complex that couples electron transfer with translocation of ions across the membrane.</text>
</comment>
<keyword evidence="9" id="KW-1185">Reference proteome</keyword>
<accession>A0A1I1Q8X6</accession>
<dbReference type="PANTHER" id="PTHR36118:SF1">
    <property type="entry name" value="ION-TRANSLOCATING OXIDOREDUCTASE COMPLEX SUBUNIT G"/>
    <property type="match status" value="1"/>
</dbReference>
<keyword evidence="6" id="KW-0812">Transmembrane</keyword>
<evidence type="ECO:0000259" key="7">
    <source>
        <dbReference type="SMART" id="SM00900"/>
    </source>
</evidence>
<keyword evidence="1 6" id="KW-0813">Transport</keyword>
<gene>
    <name evidence="6" type="primary">rnfG</name>
    <name evidence="8" type="ORF">SAMN05660831_01056</name>
</gene>
<dbReference type="EMBL" id="FOMJ01000002">
    <property type="protein sequence ID" value="SFD18561.1"/>
    <property type="molecule type" value="Genomic_DNA"/>
</dbReference>
<proteinExistence type="inferred from homology"/>
<dbReference type="InterPro" id="IPR010209">
    <property type="entry name" value="Ion_transpt_RnfG/RsxG"/>
</dbReference>
<evidence type="ECO:0000313" key="8">
    <source>
        <dbReference type="EMBL" id="SFD18561.1"/>
    </source>
</evidence>
<dbReference type="Pfam" id="PF04205">
    <property type="entry name" value="FMN_bind"/>
    <property type="match status" value="1"/>
</dbReference>
<dbReference type="EC" id="7.-.-.-" evidence="6"/>
<dbReference type="PANTHER" id="PTHR36118">
    <property type="entry name" value="ION-TRANSLOCATING OXIDOREDUCTASE COMPLEX SUBUNIT G"/>
    <property type="match status" value="1"/>
</dbReference>
<dbReference type="NCBIfam" id="TIGR01947">
    <property type="entry name" value="rnfG"/>
    <property type="match status" value="1"/>
</dbReference>
<keyword evidence="3 6" id="KW-0285">Flavoprotein</keyword>
<dbReference type="SMART" id="SM00900">
    <property type="entry name" value="FMN_bind"/>
    <property type="match status" value="1"/>
</dbReference>
<dbReference type="NCBIfam" id="NF002519">
    <property type="entry name" value="PRK01908.1"/>
    <property type="match status" value="1"/>
</dbReference>
<keyword evidence="2 6" id="KW-0597">Phosphoprotein</keyword>
<dbReference type="STRING" id="1123397.SAMN05660831_01056"/>
<evidence type="ECO:0000256" key="1">
    <source>
        <dbReference type="ARBA" id="ARBA00022448"/>
    </source>
</evidence>
<keyword evidence="6" id="KW-1003">Cell membrane</keyword>